<dbReference type="EMBL" id="FRBI01000003">
    <property type="protein sequence ID" value="SHL24461.1"/>
    <property type="molecule type" value="Genomic_DNA"/>
</dbReference>
<feature type="region of interest" description="Disordered" evidence="1">
    <location>
        <begin position="27"/>
        <end position="88"/>
    </location>
</feature>
<sequence length="228" mass="22314">MSRALCTAAVAAAALVASVGLAACDAGSSTSAKPPASTTPSASAPGAATATDAPGTSDPTDPTDAVDAKPGAAGAKASSAGGNGKPAAAVTGRCHTAGLRFSFGNGSQGYSSSDDQQHLQVVMTNTSGRTCTVKGFPGVDLKAADTWSLVRSSASSSAVTLKPGARASFTVTYLPWEAGSGVEFKAKSLVVTPPDETTPVTLTWPGGSVLRQDGATHPGTYVGPVATS</sequence>
<evidence type="ECO:0000256" key="1">
    <source>
        <dbReference type="SAM" id="MobiDB-lite"/>
    </source>
</evidence>
<evidence type="ECO:0000313" key="4">
    <source>
        <dbReference type="EMBL" id="SHL24461.1"/>
    </source>
</evidence>
<dbReference type="InterPro" id="IPR025326">
    <property type="entry name" value="DUF4232"/>
</dbReference>
<gene>
    <name evidence="4" type="ORF">SAMN05216499_103196</name>
</gene>
<feature type="signal peptide" evidence="2">
    <location>
        <begin position="1"/>
        <end position="22"/>
    </location>
</feature>
<keyword evidence="5" id="KW-1185">Reference proteome</keyword>
<evidence type="ECO:0000313" key="5">
    <source>
        <dbReference type="Proteomes" id="UP000184111"/>
    </source>
</evidence>
<dbReference type="AlphaFoldDB" id="A0A1M6Z1S3"/>
<dbReference type="OrthoDB" id="3480105at2"/>
<keyword evidence="2" id="KW-0732">Signal</keyword>
<dbReference type="STRING" id="310782.SAMN05216499_103196"/>
<proteinExistence type="predicted"/>
<name>A0A1M6Z1S3_9ACTN</name>
<dbReference type="Proteomes" id="UP000184111">
    <property type="component" value="Unassembled WGS sequence"/>
</dbReference>
<organism evidence="4 5">
    <name type="scientific">Actinacidiphila paucisporea</name>
    <dbReference type="NCBI Taxonomy" id="310782"/>
    <lineage>
        <taxon>Bacteria</taxon>
        <taxon>Bacillati</taxon>
        <taxon>Actinomycetota</taxon>
        <taxon>Actinomycetes</taxon>
        <taxon>Kitasatosporales</taxon>
        <taxon>Streptomycetaceae</taxon>
        <taxon>Actinacidiphila</taxon>
    </lineage>
</organism>
<accession>A0A1M6Z1S3</accession>
<feature type="chain" id="PRO_5012500458" description="DUF4232 domain-containing protein" evidence="2">
    <location>
        <begin position="23"/>
        <end position="228"/>
    </location>
</feature>
<feature type="domain" description="DUF4232" evidence="3">
    <location>
        <begin position="94"/>
        <end position="209"/>
    </location>
</feature>
<evidence type="ECO:0000259" key="3">
    <source>
        <dbReference type="Pfam" id="PF14016"/>
    </source>
</evidence>
<dbReference type="RefSeq" id="WP_073494945.1">
    <property type="nucleotide sequence ID" value="NZ_FRBI01000003.1"/>
</dbReference>
<evidence type="ECO:0000256" key="2">
    <source>
        <dbReference type="SAM" id="SignalP"/>
    </source>
</evidence>
<dbReference type="Pfam" id="PF14016">
    <property type="entry name" value="DUF4232"/>
    <property type="match status" value="1"/>
</dbReference>
<protein>
    <recommendedName>
        <fullName evidence="3">DUF4232 domain-containing protein</fullName>
    </recommendedName>
</protein>
<dbReference type="PROSITE" id="PS51257">
    <property type="entry name" value="PROKAR_LIPOPROTEIN"/>
    <property type="match status" value="1"/>
</dbReference>
<reference evidence="4 5" key="1">
    <citation type="submission" date="2016-11" db="EMBL/GenBank/DDBJ databases">
        <authorList>
            <person name="Jaros S."/>
            <person name="Januszkiewicz K."/>
            <person name="Wedrychowicz H."/>
        </authorList>
    </citation>
    <scope>NUCLEOTIDE SEQUENCE [LARGE SCALE GENOMIC DNA]</scope>
    <source>
        <strain evidence="4 5">CGMCC 4.2025</strain>
    </source>
</reference>